<dbReference type="InterPro" id="IPR010496">
    <property type="entry name" value="AL/BT2_dom"/>
</dbReference>
<comment type="caution">
    <text evidence="3">The sequence shown here is derived from an EMBL/GenBank/DDBJ whole genome shotgun (WGS) entry which is preliminary data.</text>
</comment>
<dbReference type="Gene3D" id="2.60.120.560">
    <property type="entry name" value="Exo-inulinase, domain 1"/>
    <property type="match status" value="1"/>
</dbReference>
<evidence type="ECO:0000313" key="3">
    <source>
        <dbReference type="EMBL" id="TWU15639.1"/>
    </source>
</evidence>
<sequence length="234" mass="25963">MKTIFSLFAGAICTLACCSVSIAADNELTNEERDAGWQLLFNGTDYTGWKCNNGKEIASDVVDHAMQPYESGGYIIIHDKQFGDFIFKCDVKMPEQCNSGIFFRVENPADPVNTGFETQIATGNGTSCHDFGAIYDLVPTTHNASKGSGQWDNVEIRCEGAKFSVKVNGELVCQMNADEFDQPGERAIDGDHKFKLNGKRRAIKDFSRVGYLGFQDHGHPVWYKNVKVLPLTKK</sequence>
<keyword evidence="1" id="KW-0732">Signal</keyword>
<dbReference type="RefSeq" id="WP_302118833.1">
    <property type="nucleotide sequence ID" value="NZ_SJPU01000002.1"/>
</dbReference>
<organism evidence="3 4">
    <name type="scientific">Allorhodopirellula heiligendammensis</name>
    <dbReference type="NCBI Taxonomy" id="2714739"/>
    <lineage>
        <taxon>Bacteria</taxon>
        <taxon>Pseudomonadati</taxon>
        <taxon>Planctomycetota</taxon>
        <taxon>Planctomycetia</taxon>
        <taxon>Pirellulales</taxon>
        <taxon>Pirellulaceae</taxon>
        <taxon>Allorhodopirellula</taxon>
    </lineage>
</organism>
<evidence type="ECO:0000313" key="4">
    <source>
        <dbReference type="Proteomes" id="UP000319908"/>
    </source>
</evidence>
<keyword evidence="4" id="KW-1185">Reference proteome</keyword>
<proteinExistence type="predicted"/>
<accession>A0A5C6BYF0</accession>
<feature type="signal peptide" evidence="1">
    <location>
        <begin position="1"/>
        <end position="23"/>
    </location>
</feature>
<dbReference type="AlphaFoldDB" id="A0A5C6BYF0"/>
<gene>
    <name evidence="3" type="ORF">Poly21_28360</name>
</gene>
<dbReference type="GO" id="GO:0016787">
    <property type="term" value="F:hydrolase activity"/>
    <property type="evidence" value="ECO:0007669"/>
    <property type="project" value="InterPro"/>
</dbReference>
<feature type="domain" description="3-keto-alpha-glucoside-1,2-lyase/3-keto-2-hydroxy-glucal hydratase" evidence="2">
    <location>
        <begin position="36"/>
        <end position="228"/>
    </location>
</feature>
<evidence type="ECO:0000259" key="2">
    <source>
        <dbReference type="Pfam" id="PF06439"/>
    </source>
</evidence>
<protein>
    <recommendedName>
        <fullName evidence="2">3-keto-alpha-glucoside-1,2-lyase/3-keto-2-hydroxy-glucal hydratase domain-containing protein</fullName>
    </recommendedName>
</protein>
<reference evidence="3 4" key="1">
    <citation type="journal article" date="2020" name="Antonie Van Leeuwenhoek">
        <title>Rhodopirellula heiligendammensis sp. nov., Rhodopirellula pilleata sp. nov., and Rhodopirellula solitaria sp. nov. isolated from natural or artificial marine surfaces in Northern Germany and California, USA, and emended description of the genus Rhodopirellula.</title>
        <authorList>
            <person name="Kallscheuer N."/>
            <person name="Wiegand S."/>
            <person name="Jogler M."/>
            <person name="Boedeker C."/>
            <person name="Peeters S.H."/>
            <person name="Rast P."/>
            <person name="Heuer A."/>
            <person name="Jetten M.S.M."/>
            <person name="Rohde M."/>
            <person name="Jogler C."/>
        </authorList>
    </citation>
    <scope>NUCLEOTIDE SEQUENCE [LARGE SCALE GENOMIC DNA]</scope>
    <source>
        <strain evidence="3 4">Poly21</strain>
    </source>
</reference>
<dbReference type="Pfam" id="PF06439">
    <property type="entry name" value="3keto-disac_hyd"/>
    <property type="match status" value="1"/>
</dbReference>
<dbReference type="EMBL" id="SJPU01000002">
    <property type="protein sequence ID" value="TWU15639.1"/>
    <property type="molecule type" value="Genomic_DNA"/>
</dbReference>
<name>A0A5C6BYF0_9BACT</name>
<dbReference type="Proteomes" id="UP000319908">
    <property type="component" value="Unassembled WGS sequence"/>
</dbReference>
<feature type="chain" id="PRO_5023040730" description="3-keto-alpha-glucoside-1,2-lyase/3-keto-2-hydroxy-glucal hydratase domain-containing protein" evidence="1">
    <location>
        <begin position="24"/>
        <end position="234"/>
    </location>
</feature>
<evidence type="ECO:0000256" key="1">
    <source>
        <dbReference type="SAM" id="SignalP"/>
    </source>
</evidence>